<sequence>METLGNQIMPKLCLKFVCKNCDYSTRKKSSFDKHVLSAKHKNRTNVNNLETNGNQIMPKLCDFQNLSCKICERSFKNRSGLWKHNKVCKEEKIPESTDKEIIMMLIKDNSEMKKMMMEIIKNGTHNTTHNNSHNKTFNLQIFLNEECKDAININDFISSIQLQVKDLEETGQLGYVEGISKVVIDNLNALNVHLRPIHCSDYKREIIYIKDNEEWTKDNENKDKMKNVIKQVANKNIKQIPEWIKLHPDCFDSDSKQNDRYLKIVSNSMSGSTEEEQKSNINKIISKVAKEIIITK</sequence>
<dbReference type="SMART" id="SM00355">
    <property type="entry name" value="ZnF_C2H2"/>
    <property type="match status" value="2"/>
</dbReference>
<feature type="domain" description="C2H2-type" evidence="1">
    <location>
        <begin position="66"/>
        <end position="93"/>
    </location>
</feature>
<dbReference type="InterPro" id="IPR013087">
    <property type="entry name" value="Znf_C2H2_type"/>
</dbReference>
<name>A0A6C0KRY2_9ZZZZ</name>
<reference evidence="2" key="1">
    <citation type="journal article" date="2020" name="Nature">
        <title>Giant virus diversity and host interactions through global metagenomics.</title>
        <authorList>
            <person name="Schulz F."/>
            <person name="Roux S."/>
            <person name="Paez-Espino D."/>
            <person name="Jungbluth S."/>
            <person name="Walsh D.A."/>
            <person name="Denef V.J."/>
            <person name="McMahon K.D."/>
            <person name="Konstantinidis K.T."/>
            <person name="Eloe-Fadrosh E.A."/>
            <person name="Kyrpides N.C."/>
            <person name="Woyke T."/>
        </authorList>
    </citation>
    <scope>NUCLEOTIDE SEQUENCE</scope>
    <source>
        <strain evidence="2">GVMAG-S-3300013014-104</strain>
    </source>
</reference>
<evidence type="ECO:0000313" key="2">
    <source>
        <dbReference type="EMBL" id="QHU19088.1"/>
    </source>
</evidence>
<dbReference type="AlphaFoldDB" id="A0A6C0KRY2"/>
<dbReference type="EMBL" id="MN740944">
    <property type="protein sequence ID" value="QHU19088.1"/>
    <property type="molecule type" value="Genomic_DNA"/>
</dbReference>
<dbReference type="Pfam" id="PF00096">
    <property type="entry name" value="zf-C2H2"/>
    <property type="match status" value="1"/>
</dbReference>
<dbReference type="PROSITE" id="PS50157">
    <property type="entry name" value="ZINC_FINGER_C2H2_2"/>
    <property type="match status" value="1"/>
</dbReference>
<evidence type="ECO:0000259" key="1">
    <source>
        <dbReference type="PROSITE" id="PS50157"/>
    </source>
</evidence>
<organism evidence="2">
    <name type="scientific">viral metagenome</name>
    <dbReference type="NCBI Taxonomy" id="1070528"/>
    <lineage>
        <taxon>unclassified sequences</taxon>
        <taxon>metagenomes</taxon>
        <taxon>organismal metagenomes</taxon>
    </lineage>
</organism>
<proteinExistence type="predicted"/>
<protein>
    <recommendedName>
        <fullName evidence="1">C2H2-type domain-containing protein</fullName>
    </recommendedName>
</protein>
<dbReference type="Gene3D" id="3.30.160.60">
    <property type="entry name" value="Classic Zinc Finger"/>
    <property type="match status" value="1"/>
</dbReference>
<accession>A0A6C0KRY2</accession>